<protein>
    <submittedName>
        <fullName evidence="1">Uncharacterized protein</fullName>
    </submittedName>
</protein>
<sequence>MTILLHFEGFPRNLILRGAVFCRHFFFSFPNPCFPSMLLICLQVLII</sequence>
<reference evidence="1" key="1">
    <citation type="journal article" date="2008" name="BMC Genomics">
        <title>Analysis of 4,664 high-quality sequence-finished poplar full-length cDNA clones and their utility for the discovery of genes responding to insect feeding.</title>
        <authorList>
            <person name="Ralph S.G."/>
            <person name="Chun H.J."/>
            <person name="Cooper D."/>
            <person name="Kirkpatrick R."/>
            <person name="Kolosova N."/>
            <person name="Gunter L."/>
            <person name="Tuskan G.A."/>
            <person name="Douglas C.J."/>
            <person name="Holt R.A."/>
            <person name="Jones S.J."/>
            <person name="Marra M.A."/>
            <person name="Bohlmann J."/>
        </authorList>
    </citation>
    <scope>NUCLEOTIDE SEQUENCE</scope>
    <source>
        <tissue evidence="1">Phloem and cambium</tissue>
    </source>
</reference>
<proteinExistence type="evidence at transcript level"/>
<name>A9PDP0_POPTR</name>
<dbReference type="AlphaFoldDB" id="A9PDP0"/>
<evidence type="ECO:0000313" key="1">
    <source>
        <dbReference type="EMBL" id="ABK94493.1"/>
    </source>
</evidence>
<dbReference type="EMBL" id="EF146417">
    <property type="protein sequence ID" value="ABK94493.1"/>
    <property type="molecule type" value="mRNA"/>
</dbReference>
<organism evidence="1">
    <name type="scientific">Populus trichocarpa</name>
    <name type="common">Western balsam poplar</name>
    <name type="synonym">Populus balsamifera subsp. trichocarpa</name>
    <dbReference type="NCBI Taxonomy" id="3694"/>
    <lineage>
        <taxon>Eukaryota</taxon>
        <taxon>Viridiplantae</taxon>
        <taxon>Streptophyta</taxon>
        <taxon>Embryophyta</taxon>
        <taxon>Tracheophyta</taxon>
        <taxon>Spermatophyta</taxon>
        <taxon>Magnoliopsida</taxon>
        <taxon>eudicotyledons</taxon>
        <taxon>Gunneridae</taxon>
        <taxon>Pentapetalae</taxon>
        <taxon>rosids</taxon>
        <taxon>fabids</taxon>
        <taxon>Malpighiales</taxon>
        <taxon>Salicaceae</taxon>
        <taxon>Saliceae</taxon>
        <taxon>Populus</taxon>
    </lineage>
</organism>
<accession>A9PDP0</accession>